<feature type="compositionally biased region" description="Low complexity" evidence="2">
    <location>
        <begin position="17"/>
        <end position="55"/>
    </location>
</feature>
<keyword evidence="1" id="KW-0862">Zinc</keyword>
<keyword evidence="1" id="KW-0479">Metal-binding</keyword>
<organism evidence="4 5">
    <name type="scientific">Pleodorina starrii</name>
    <dbReference type="NCBI Taxonomy" id="330485"/>
    <lineage>
        <taxon>Eukaryota</taxon>
        <taxon>Viridiplantae</taxon>
        <taxon>Chlorophyta</taxon>
        <taxon>core chlorophytes</taxon>
        <taxon>Chlorophyceae</taxon>
        <taxon>CS clade</taxon>
        <taxon>Chlamydomonadales</taxon>
        <taxon>Volvocaceae</taxon>
        <taxon>Pleodorina</taxon>
    </lineage>
</organism>
<proteinExistence type="predicted"/>
<dbReference type="Proteomes" id="UP001165080">
    <property type="component" value="Unassembled WGS sequence"/>
</dbReference>
<protein>
    <recommendedName>
        <fullName evidence="3">CCHC-type domain-containing protein</fullName>
    </recommendedName>
</protein>
<feature type="region of interest" description="Disordered" evidence="2">
    <location>
        <begin position="514"/>
        <end position="608"/>
    </location>
</feature>
<feature type="compositionally biased region" description="Acidic residues" evidence="2">
    <location>
        <begin position="192"/>
        <end position="212"/>
    </location>
</feature>
<keyword evidence="1" id="KW-0863">Zinc-finger</keyword>
<feature type="compositionally biased region" description="Basic residues" evidence="2">
    <location>
        <begin position="522"/>
        <end position="544"/>
    </location>
</feature>
<feature type="compositionally biased region" description="Basic residues" evidence="2">
    <location>
        <begin position="574"/>
        <end position="584"/>
    </location>
</feature>
<evidence type="ECO:0000259" key="3">
    <source>
        <dbReference type="PROSITE" id="PS50158"/>
    </source>
</evidence>
<dbReference type="SUPFAM" id="SSF57756">
    <property type="entry name" value="Retrovirus zinc finger-like domains"/>
    <property type="match status" value="1"/>
</dbReference>
<feature type="compositionally biased region" description="Low complexity" evidence="2">
    <location>
        <begin position="547"/>
        <end position="562"/>
    </location>
</feature>
<evidence type="ECO:0000256" key="2">
    <source>
        <dbReference type="SAM" id="MobiDB-lite"/>
    </source>
</evidence>
<feature type="region of interest" description="Disordered" evidence="2">
    <location>
        <begin position="188"/>
        <end position="231"/>
    </location>
</feature>
<dbReference type="EMBL" id="BRXU01000010">
    <property type="protein sequence ID" value="GLC54310.1"/>
    <property type="molecule type" value="Genomic_DNA"/>
</dbReference>
<comment type="caution">
    <text evidence="4">The sequence shown here is derived from an EMBL/GenBank/DDBJ whole genome shotgun (WGS) entry which is preliminary data.</text>
</comment>
<evidence type="ECO:0000313" key="4">
    <source>
        <dbReference type="EMBL" id="GLC54310.1"/>
    </source>
</evidence>
<reference evidence="4 5" key="1">
    <citation type="journal article" date="2023" name="Commun. Biol.">
        <title>Reorganization of the ancestral sex-determining regions during the evolution of trioecy in Pleodorina starrii.</title>
        <authorList>
            <person name="Takahashi K."/>
            <person name="Suzuki S."/>
            <person name="Kawai-Toyooka H."/>
            <person name="Yamamoto K."/>
            <person name="Hamaji T."/>
            <person name="Ootsuki R."/>
            <person name="Yamaguchi H."/>
            <person name="Kawachi M."/>
            <person name="Higashiyama T."/>
            <person name="Nozaki H."/>
        </authorList>
    </citation>
    <scope>NUCLEOTIDE SEQUENCE [LARGE SCALE GENOMIC DNA]</scope>
    <source>
        <strain evidence="4 5">NIES-4479</strain>
    </source>
</reference>
<gene>
    <name evidence="4" type="primary">PLESTBF000421</name>
    <name evidence="4" type="ORF">PLESTB_000849800</name>
</gene>
<name>A0A9W6BM67_9CHLO</name>
<dbReference type="InterPro" id="IPR001878">
    <property type="entry name" value="Znf_CCHC"/>
</dbReference>
<feature type="compositionally biased region" description="Low complexity" evidence="2">
    <location>
        <begin position="63"/>
        <end position="72"/>
    </location>
</feature>
<dbReference type="PROSITE" id="PS50158">
    <property type="entry name" value="ZF_CCHC"/>
    <property type="match status" value="1"/>
</dbReference>
<dbReference type="SMART" id="SM00343">
    <property type="entry name" value="ZnF_C2HC"/>
    <property type="match status" value="1"/>
</dbReference>
<dbReference type="GO" id="GO:0003676">
    <property type="term" value="F:nucleic acid binding"/>
    <property type="evidence" value="ECO:0007669"/>
    <property type="project" value="InterPro"/>
</dbReference>
<feature type="compositionally biased region" description="Basic residues" evidence="2">
    <location>
        <begin position="641"/>
        <end position="652"/>
    </location>
</feature>
<accession>A0A9W6BM67</accession>
<dbReference type="GO" id="GO:0008270">
    <property type="term" value="F:zinc ion binding"/>
    <property type="evidence" value="ECO:0007669"/>
    <property type="project" value="UniProtKB-KW"/>
</dbReference>
<dbReference type="InterPro" id="IPR036875">
    <property type="entry name" value="Znf_CCHC_sf"/>
</dbReference>
<feature type="region of interest" description="Disordered" evidence="2">
    <location>
        <begin position="1"/>
        <end position="108"/>
    </location>
</feature>
<dbReference type="AlphaFoldDB" id="A0A9W6BM67"/>
<evidence type="ECO:0000313" key="5">
    <source>
        <dbReference type="Proteomes" id="UP001165080"/>
    </source>
</evidence>
<evidence type="ECO:0000256" key="1">
    <source>
        <dbReference type="PROSITE-ProRule" id="PRU00047"/>
    </source>
</evidence>
<feature type="domain" description="CCHC-type" evidence="3">
    <location>
        <begin position="607"/>
        <end position="623"/>
    </location>
</feature>
<feature type="region of interest" description="Disordered" evidence="2">
    <location>
        <begin position="155"/>
        <end position="175"/>
    </location>
</feature>
<feature type="region of interest" description="Disordered" evidence="2">
    <location>
        <begin position="629"/>
        <end position="652"/>
    </location>
</feature>
<sequence>MSSQVSHVAIAEETAVPSSKAQPAKAQAKKGIPNAPTSSASSAALPAPSRQQPLARIPTRLPAAPAAGNADAVSKRQAGVGTGLSIRASGVDLASSRGEPEPGPEPMCERAKDIADEAEVTLQRPAAGAHSDQDSIYSHQLQKIKEEYRTALSAADTASFPGAPKWQQPSRRRAEVEAQRLALLAAAAAAEGYDEDDEEEDGEEEEDGDGDSAGEHGEAVPGTADAGTNRRGGAVTFRLQTPPARASAAAIAAATAAVRRRQECVPFQCGDRAGRQTELVEELLVDAGGLEALRNQGGRGRAGPPHLPLQVAAAAAAGGASDGAGVTRLANARPGPQPQFAPNYFGFPKPLSYPGSSGGHPSPAQALGLGPLLGAVHDGTMESGTKVLAQLPFLGQLASGQLAAGRNLARDRTAFDKHATQKAQGAWEAGHFALAAGASAPSPVSRVAYLREAALCFQDASESLLAQKQVHAMSELLGFKEAVKVLNGGNPQTLKLLGGLAALDAKQRKRLLSGVVSGKARLSGKKRSKQSRKRSGKSRHRHRHDSSISSGSDSSSSSSGSSDSEDSGSDCGRGRHREKRRRSRRSEAGSARGRGGGGTGNPDTRPRCFYCNRRGHRMADCRELDKLPEGQRAAAAAHARAAGRRPPRLRKE</sequence>
<keyword evidence="5" id="KW-1185">Reference proteome</keyword>